<protein>
    <submittedName>
        <fullName evidence="2">Uncharacterized protein</fullName>
    </submittedName>
</protein>
<reference evidence="3" key="1">
    <citation type="submission" date="2013-01" db="EMBL/GenBank/DDBJ databases">
        <title>Draft Genome Sequence of a Mulberry Tree, Morus notabilis C.K. Schneid.</title>
        <authorList>
            <person name="He N."/>
            <person name="Zhao S."/>
        </authorList>
    </citation>
    <scope>NUCLEOTIDE SEQUENCE</scope>
</reference>
<proteinExistence type="predicted"/>
<feature type="compositionally biased region" description="Basic and acidic residues" evidence="1">
    <location>
        <begin position="67"/>
        <end position="103"/>
    </location>
</feature>
<keyword evidence="3" id="KW-1185">Reference proteome</keyword>
<gene>
    <name evidence="2" type="ORF">L484_003833</name>
</gene>
<evidence type="ECO:0000256" key="1">
    <source>
        <dbReference type="SAM" id="MobiDB-lite"/>
    </source>
</evidence>
<feature type="region of interest" description="Disordered" evidence="1">
    <location>
        <begin position="22"/>
        <end position="47"/>
    </location>
</feature>
<dbReference type="AlphaFoldDB" id="W9QQ91"/>
<dbReference type="EMBL" id="KE344002">
    <property type="protein sequence ID" value="EXB50507.1"/>
    <property type="molecule type" value="Genomic_DNA"/>
</dbReference>
<evidence type="ECO:0000313" key="3">
    <source>
        <dbReference type="Proteomes" id="UP000030645"/>
    </source>
</evidence>
<organism evidence="2 3">
    <name type="scientific">Morus notabilis</name>
    <dbReference type="NCBI Taxonomy" id="981085"/>
    <lineage>
        <taxon>Eukaryota</taxon>
        <taxon>Viridiplantae</taxon>
        <taxon>Streptophyta</taxon>
        <taxon>Embryophyta</taxon>
        <taxon>Tracheophyta</taxon>
        <taxon>Spermatophyta</taxon>
        <taxon>Magnoliopsida</taxon>
        <taxon>eudicotyledons</taxon>
        <taxon>Gunneridae</taxon>
        <taxon>Pentapetalae</taxon>
        <taxon>rosids</taxon>
        <taxon>fabids</taxon>
        <taxon>Rosales</taxon>
        <taxon>Moraceae</taxon>
        <taxon>Moreae</taxon>
        <taxon>Morus</taxon>
    </lineage>
</organism>
<sequence>MWTPVPKRLPYYDRLGGKLNRISTATSNRDGEPENNDGDGDVGSKRERRRCMTGFPCDSNDFNCDSDDWKNGQREGQDDRGKERGEREEGGREREMLERERAL</sequence>
<accession>W9QQ91</accession>
<name>W9QQ91_9ROSA</name>
<evidence type="ECO:0000313" key="2">
    <source>
        <dbReference type="EMBL" id="EXB50507.1"/>
    </source>
</evidence>
<dbReference type="Proteomes" id="UP000030645">
    <property type="component" value="Unassembled WGS sequence"/>
</dbReference>
<feature type="region of interest" description="Disordered" evidence="1">
    <location>
        <begin position="61"/>
        <end position="103"/>
    </location>
</feature>